<dbReference type="GeneID" id="89951156"/>
<dbReference type="GO" id="GO:0034272">
    <property type="term" value="C:phosphatidylinositol 3-kinase complex, class III, type II"/>
    <property type="evidence" value="ECO:0007669"/>
    <property type="project" value="InterPro"/>
</dbReference>
<feature type="region of interest" description="Disordered" evidence="2">
    <location>
        <begin position="570"/>
        <end position="600"/>
    </location>
</feature>
<dbReference type="GO" id="GO:0035493">
    <property type="term" value="P:SNARE complex assembly"/>
    <property type="evidence" value="ECO:0007669"/>
    <property type="project" value="TreeGrafter"/>
</dbReference>
<proteinExistence type="predicted"/>
<sequence>MADTKASVGPRQKRIRHIKSVAGRNIVSKVIQDDEDELAFQSDTLWPPSSRNMKRSESAASLSATTAVEDSSLMKRAYQKSEQQMQSLGLLDAYFTLSTGNIYQPAFYKSEMIPNTMNPTFRSLPCPFDWMNWYDAASSLIIIRLWTRHSIPESAGQHTEPVLGYLTDNKDSQEGFQLLIEWQVDLNALAWIGKSMHHSFPENTLLVELDDGYYSAPDIKTFVTSQSKRLSFLDMDHLQADSASVRTVSSVHKNKRSYTYNSIIKLNTLLDCIFDTQTSSNEIRQNVQNILDQEEGGFRLKRELNQHRSNLIDKEYKLMQQKKLLIQKTDKIKRKKQEIEDRRMDLLDALHRHDVGVDDLQENETVLEKNINMRQAMFHTLNRRKKELIADLFFIYPIEQSYDDSQQFRIRGIYLPNSVYDGQNDEMIATALGFTAHLVSMLAYYLEIPLRYPTTPMSSRSTIRDLVSLISGSREFPLYAKGVDRYRFEFGVFLLNKNIEQLMNSYGLIVIDLRHTLPNIHYFIQAILTTSVTSKPTSMSVLSISSYANGGHTTHDDSSSPIRQDHNHLTLQPNALPQPPSPSVSTHSMNTTFTHSPKSSISYPSAAFLNTPQAMTAPALLDAITTSSSSHAAPQ</sequence>
<keyword evidence="3" id="KW-0689">Ribosomal protein</keyword>
<accession>A0AAN7HPV6</accession>
<reference evidence="3 4" key="1">
    <citation type="submission" date="2022-11" db="EMBL/GenBank/DDBJ databases">
        <title>Mucor velutinosus strain NIH1002 WGS.</title>
        <authorList>
            <person name="Subramanian P."/>
            <person name="Mullikin J.C."/>
            <person name="Segre J.A."/>
            <person name="Zelazny A.M."/>
        </authorList>
    </citation>
    <scope>NUCLEOTIDE SEQUENCE [LARGE SCALE GENOMIC DNA]</scope>
    <source>
        <strain evidence="3 4">NIH1002</strain>
    </source>
</reference>
<organism evidence="3 4">
    <name type="scientific">Mucor velutinosus</name>
    <dbReference type="NCBI Taxonomy" id="708070"/>
    <lineage>
        <taxon>Eukaryota</taxon>
        <taxon>Fungi</taxon>
        <taxon>Fungi incertae sedis</taxon>
        <taxon>Mucoromycota</taxon>
        <taxon>Mucoromycotina</taxon>
        <taxon>Mucoromycetes</taxon>
        <taxon>Mucorales</taxon>
        <taxon>Mucorineae</taxon>
        <taxon>Mucoraceae</taxon>
        <taxon>Mucor</taxon>
    </lineage>
</organism>
<comment type="caution">
    <text evidence="3">The sequence shown here is derived from an EMBL/GenBank/DDBJ whole genome shotgun (WGS) entry which is preliminary data.</text>
</comment>
<dbReference type="EMBL" id="JASEJX010000039">
    <property type="protein sequence ID" value="KAK4509120.1"/>
    <property type="molecule type" value="Genomic_DNA"/>
</dbReference>
<feature type="compositionally biased region" description="Polar residues" evidence="2">
    <location>
        <begin position="583"/>
        <end position="600"/>
    </location>
</feature>
<keyword evidence="4" id="KW-1185">Reference proteome</keyword>
<evidence type="ECO:0000313" key="3">
    <source>
        <dbReference type="EMBL" id="KAK4509120.1"/>
    </source>
</evidence>
<dbReference type="RefSeq" id="XP_064675786.1">
    <property type="nucleotide sequence ID" value="XM_064826729.1"/>
</dbReference>
<dbReference type="InterPro" id="IPR040939">
    <property type="entry name" value="Vps38"/>
</dbReference>
<dbReference type="GO" id="GO:0000149">
    <property type="term" value="F:SNARE binding"/>
    <property type="evidence" value="ECO:0007669"/>
    <property type="project" value="TreeGrafter"/>
</dbReference>
<evidence type="ECO:0000313" key="4">
    <source>
        <dbReference type="Proteomes" id="UP001304243"/>
    </source>
</evidence>
<feature type="region of interest" description="Disordered" evidence="2">
    <location>
        <begin position="42"/>
        <end position="63"/>
    </location>
</feature>
<gene>
    <name evidence="3" type="primary">MRPS9</name>
    <name evidence="3" type="ORF">ATC70_007470</name>
</gene>
<evidence type="ECO:0000256" key="2">
    <source>
        <dbReference type="SAM" id="MobiDB-lite"/>
    </source>
</evidence>
<dbReference type="GO" id="GO:0005768">
    <property type="term" value="C:endosome"/>
    <property type="evidence" value="ECO:0007669"/>
    <property type="project" value="TreeGrafter"/>
</dbReference>
<name>A0AAN7HPV6_9FUNG</name>
<dbReference type="GO" id="GO:0000323">
    <property type="term" value="C:lytic vacuole"/>
    <property type="evidence" value="ECO:0007669"/>
    <property type="project" value="TreeGrafter"/>
</dbReference>
<dbReference type="Proteomes" id="UP001304243">
    <property type="component" value="Unassembled WGS sequence"/>
</dbReference>
<dbReference type="PANTHER" id="PTHR15157:SF5">
    <property type="entry name" value="UV RADIATION RESISTANCE-ASSOCIATED GENE PROTEIN"/>
    <property type="match status" value="1"/>
</dbReference>
<keyword evidence="1" id="KW-0175">Coiled coil</keyword>
<evidence type="ECO:0000256" key="1">
    <source>
        <dbReference type="ARBA" id="ARBA00023054"/>
    </source>
</evidence>
<feature type="compositionally biased region" description="Polar residues" evidence="2">
    <location>
        <begin position="42"/>
        <end position="51"/>
    </location>
</feature>
<keyword evidence="3" id="KW-0687">Ribonucleoprotein</keyword>
<dbReference type="AlphaFoldDB" id="A0AAN7HPV6"/>
<dbReference type="GO" id="GO:0005840">
    <property type="term" value="C:ribosome"/>
    <property type="evidence" value="ECO:0007669"/>
    <property type="project" value="UniProtKB-KW"/>
</dbReference>
<dbReference type="PANTHER" id="PTHR15157">
    <property type="entry name" value="UV RADIATION RESISTANCE-ASSOCIATED GENE PROTEIN"/>
    <property type="match status" value="1"/>
</dbReference>
<dbReference type="Pfam" id="PF17649">
    <property type="entry name" value="VPS38"/>
    <property type="match status" value="1"/>
</dbReference>
<protein>
    <submittedName>
        <fullName evidence="3">37S ribosomal protein S9, mitochondrial</fullName>
    </submittedName>
</protein>